<dbReference type="SUPFAM" id="SSF56219">
    <property type="entry name" value="DNase I-like"/>
    <property type="match status" value="1"/>
</dbReference>
<feature type="region of interest" description="Disordered" evidence="1">
    <location>
        <begin position="266"/>
        <end position="298"/>
    </location>
</feature>
<dbReference type="GO" id="GO:0003824">
    <property type="term" value="F:catalytic activity"/>
    <property type="evidence" value="ECO:0007669"/>
    <property type="project" value="InterPro"/>
</dbReference>
<reference evidence="3 4" key="1">
    <citation type="journal article" date="2019" name="Sci. Rep.">
        <title>Orb-weaving spider Araneus ventricosus genome elucidates the spidroin gene catalogue.</title>
        <authorList>
            <person name="Kono N."/>
            <person name="Nakamura H."/>
            <person name="Ohtoshi R."/>
            <person name="Moran D.A.P."/>
            <person name="Shinohara A."/>
            <person name="Yoshida Y."/>
            <person name="Fujiwara M."/>
            <person name="Mori M."/>
            <person name="Tomita M."/>
            <person name="Arakawa K."/>
        </authorList>
    </citation>
    <scope>NUCLEOTIDE SEQUENCE [LARGE SCALE GENOMIC DNA]</scope>
</reference>
<accession>A0A4Y2WW56</accession>
<feature type="compositionally biased region" description="Basic and acidic residues" evidence="1">
    <location>
        <begin position="283"/>
        <end position="298"/>
    </location>
</feature>
<dbReference type="GO" id="GO:0003676">
    <property type="term" value="F:nucleic acid binding"/>
    <property type="evidence" value="ECO:0007669"/>
    <property type="project" value="InterPro"/>
</dbReference>
<feature type="non-terminal residue" evidence="3">
    <location>
        <position position="1"/>
    </location>
</feature>
<evidence type="ECO:0000313" key="4">
    <source>
        <dbReference type="Proteomes" id="UP000499080"/>
    </source>
</evidence>
<dbReference type="Proteomes" id="UP000499080">
    <property type="component" value="Unassembled WGS sequence"/>
</dbReference>
<dbReference type="InterPro" id="IPR005135">
    <property type="entry name" value="Endo/exonuclease/phosphatase"/>
</dbReference>
<name>A0A4Y2WW56_ARAVE</name>
<dbReference type="PANTHER" id="PTHR33273">
    <property type="entry name" value="DOMAIN-CONTAINING PROTEIN, PUTATIVE-RELATED"/>
    <property type="match status" value="1"/>
</dbReference>
<evidence type="ECO:0000256" key="1">
    <source>
        <dbReference type="SAM" id="MobiDB-lite"/>
    </source>
</evidence>
<proteinExistence type="predicted"/>
<dbReference type="OrthoDB" id="6513510at2759"/>
<dbReference type="EMBL" id="BGPR01067444">
    <property type="protein sequence ID" value="GBO41675.1"/>
    <property type="molecule type" value="Genomic_DNA"/>
</dbReference>
<feature type="domain" description="CCHC-type" evidence="2">
    <location>
        <begin position="137"/>
        <end position="153"/>
    </location>
</feature>
<dbReference type="Gene3D" id="4.10.60.10">
    <property type="entry name" value="Zinc finger, CCHC-type"/>
    <property type="match status" value="1"/>
</dbReference>
<dbReference type="GO" id="GO:0008270">
    <property type="term" value="F:zinc ion binding"/>
    <property type="evidence" value="ECO:0007669"/>
    <property type="project" value="InterPro"/>
</dbReference>
<dbReference type="InterPro" id="IPR036691">
    <property type="entry name" value="Endo/exonu/phosph_ase_sf"/>
</dbReference>
<dbReference type="InterPro" id="IPR036875">
    <property type="entry name" value="Znf_CCHC_sf"/>
</dbReference>
<evidence type="ECO:0000313" key="3">
    <source>
        <dbReference type="EMBL" id="GBO41675.1"/>
    </source>
</evidence>
<gene>
    <name evidence="3" type="ORF">AVEN_220155_1</name>
</gene>
<dbReference type="SUPFAM" id="SSF57756">
    <property type="entry name" value="Retrovirus zinc finger-like domains"/>
    <property type="match status" value="1"/>
</dbReference>
<dbReference type="Pfam" id="PF14529">
    <property type="entry name" value="Exo_endo_phos_2"/>
    <property type="match status" value="1"/>
</dbReference>
<dbReference type="InterPro" id="IPR001878">
    <property type="entry name" value="Znf_CCHC"/>
</dbReference>
<sequence length="579" mass="64783">FAIEKALQGIGGSPKSVKKLKSGDLLIETSSAIQTKSFLLAKTLLNNPVKITLHRTLNSSRGVISEPQLLHSPESEILEGLSSQGVIGVRRINIKRGASFIATKHIVLTFNTTQFPSHIKTGYLRCKVRPYISNPIRCYNCQRFGHSKAACRGKQTCSRCASVDHIASDCNSIEPRCINCDQPHPADSKDCPQWKKEKQIQELRTKKNISYFEAKNTLFPQQSTNSYTKAVQSSGFQSTQTDEKITKVVVPPLVKLKPVTVRSLRAQKASSAEKPNVSLPKDQSLHKNEKSSKSEKWQQETYLKHHDKIQIKHYNILNNIHNGDRASGGVSLLISNDVPSAPLELNSSLQAIAVRIHLHSLITVCNLYTPSNQHVAQSELNNLIHQLPTPFVLIGDLNGHNPIWGGPDTNSRGLQIEKLITDFNLCLLNSDQETYFHQPTGTFHSIDLAICSPVIFPFFDLTIDNDLHNSDNFPLILNDNRYHTSISWQPPKYAFAKADWTKFALLATITSDMVKNIPIDEAIQNITKIINDAAETSIPKKNTSRKKQSKPWWNQDCQQASKRQKRLGISLGDTLQQPT</sequence>
<feature type="region of interest" description="Disordered" evidence="1">
    <location>
        <begin position="538"/>
        <end position="579"/>
    </location>
</feature>
<dbReference type="Gene3D" id="3.60.10.10">
    <property type="entry name" value="Endonuclease/exonuclease/phosphatase"/>
    <property type="match status" value="1"/>
</dbReference>
<keyword evidence="4" id="KW-1185">Reference proteome</keyword>
<evidence type="ECO:0000259" key="2">
    <source>
        <dbReference type="SMART" id="SM00343"/>
    </source>
</evidence>
<organism evidence="3 4">
    <name type="scientific">Araneus ventricosus</name>
    <name type="common">Orbweaver spider</name>
    <name type="synonym">Epeira ventricosa</name>
    <dbReference type="NCBI Taxonomy" id="182803"/>
    <lineage>
        <taxon>Eukaryota</taxon>
        <taxon>Metazoa</taxon>
        <taxon>Ecdysozoa</taxon>
        <taxon>Arthropoda</taxon>
        <taxon>Chelicerata</taxon>
        <taxon>Arachnida</taxon>
        <taxon>Araneae</taxon>
        <taxon>Araneomorphae</taxon>
        <taxon>Entelegynae</taxon>
        <taxon>Araneoidea</taxon>
        <taxon>Araneidae</taxon>
        <taxon>Araneus</taxon>
    </lineage>
</organism>
<dbReference type="AlphaFoldDB" id="A0A4Y2WW56"/>
<protein>
    <recommendedName>
        <fullName evidence="2">CCHC-type domain-containing protein</fullName>
    </recommendedName>
</protein>
<feature type="compositionally biased region" description="Polar residues" evidence="1">
    <location>
        <begin position="551"/>
        <end position="561"/>
    </location>
</feature>
<feature type="domain" description="CCHC-type" evidence="2">
    <location>
        <begin position="156"/>
        <end position="172"/>
    </location>
</feature>
<dbReference type="SMART" id="SM00343">
    <property type="entry name" value="ZnF_C2HC"/>
    <property type="match status" value="2"/>
</dbReference>
<comment type="caution">
    <text evidence="3">The sequence shown here is derived from an EMBL/GenBank/DDBJ whole genome shotgun (WGS) entry which is preliminary data.</text>
</comment>
<dbReference type="PANTHER" id="PTHR33273:SF4">
    <property type="entry name" value="ENDONUCLEASE_EXONUCLEASE_PHOSPHATASE DOMAIN-CONTAINING PROTEIN"/>
    <property type="match status" value="1"/>
</dbReference>